<evidence type="ECO:0000259" key="8">
    <source>
        <dbReference type="Pfam" id="PF01850"/>
    </source>
</evidence>
<evidence type="ECO:0000256" key="3">
    <source>
        <dbReference type="ARBA" id="ARBA00022722"/>
    </source>
</evidence>
<evidence type="ECO:0000313" key="9">
    <source>
        <dbReference type="EMBL" id="AYQ57168.1"/>
    </source>
</evidence>
<protein>
    <submittedName>
        <fullName evidence="11">VapC toxin family PIN domain ribonuclease</fullName>
    </submittedName>
    <submittedName>
        <fullName evidence="10">VapC toxin protein</fullName>
    </submittedName>
    <submittedName>
        <fullName evidence="9">tRNA(fMet)-specific endonuclease VapC</fullName>
    </submittedName>
</protein>
<dbReference type="Proteomes" id="UP000182798">
    <property type="component" value="Unassembled WGS sequence"/>
</dbReference>
<dbReference type="AlphaFoldDB" id="A0A1J5TTE6"/>
<dbReference type="Gene3D" id="3.40.50.1010">
    <property type="entry name" value="5'-nuclease"/>
    <property type="match status" value="1"/>
</dbReference>
<dbReference type="GO" id="GO:0016787">
    <property type="term" value="F:hydrolase activity"/>
    <property type="evidence" value="ECO:0007669"/>
    <property type="project" value="UniProtKB-KW"/>
</dbReference>
<dbReference type="PANTHER" id="PTHR33653:SF1">
    <property type="entry name" value="RIBONUCLEASE VAPC2"/>
    <property type="match status" value="1"/>
</dbReference>
<dbReference type="PANTHER" id="PTHR33653">
    <property type="entry name" value="RIBONUCLEASE VAPC2"/>
    <property type="match status" value="1"/>
</dbReference>
<reference evidence="11" key="2">
    <citation type="journal article" date="2017" name="Stand. Genomic Sci.">
        <title>Genome sequence of the sulfur-oxidizing Bathymodiolus thermophilus gill endosymbiont.</title>
        <authorList>
            <person name="Ponnudurai R."/>
            <person name="Sayavedra L."/>
            <person name="Kleiner M."/>
            <person name="Heiden S.E."/>
            <person name="Thurmer A."/>
            <person name="Felbeck H."/>
            <person name="Schluter R."/>
            <person name="Sievert S.M."/>
            <person name="Daniel R."/>
            <person name="Schweder T."/>
            <person name="Markert S."/>
        </authorList>
    </citation>
    <scope>NUCLEOTIDE SEQUENCE</scope>
    <source>
        <strain evidence="11">BAT/CrabSpa'14</strain>
    </source>
</reference>
<dbReference type="Proteomes" id="UP000278334">
    <property type="component" value="Chromosome"/>
</dbReference>
<keyword evidence="5" id="KW-0378">Hydrolase</keyword>
<evidence type="ECO:0000256" key="5">
    <source>
        <dbReference type="ARBA" id="ARBA00022801"/>
    </source>
</evidence>
<keyword evidence="4" id="KW-0479">Metal-binding</keyword>
<accession>A0A1J5TTE6</accession>
<dbReference type="EMBL" id="CAESAQ020000046">
    <property type="protein sequence ID" value="CAB5498220.1"/>
    <property type="molecule type" value="Genomic_DNA"/>
</dbReference>
<dbReference type="EMBL" id="MIQH01000839">
    <property type="protein sequence ID" value="OIR24131.1"/>
    <property type="molecule type" value="Genomic_DNA"/>
</dbReference>
<evidence type="ECO:0000313" key="14">
    <source>
        <dbReference type="Proteomes" id="UP000643672"/>
    </source>
</evidence>
<keyword evidence="14" id="KW-1185">Reference proteome</keyword>
<evidence type="ECO:0000256" key="4">
    <source>
        <dbReference type="ARBA" id="ARBA00022723"/>
    </source>
</evidence>
<proteinExistence type="inferred from homology"/>
<comment type="cofactor">
    <cofactor evidence="1">
        <name>Mg(2+)</name>
        <dbReference type="ChEBI" id="CHEBI:18420"/>
    </cofactor>
</comment>
<dbReference type="NCBIfam" id="NF010285">
    <property type="entry name" value="PRK13725.1"/>
    <property type="match status" value="1"/>
</dbReference>
<keyword evidence="6" id="KW-0460">Magnesium</keyword>
<evidence type="ECO:0000313" key="13">
    <source>
        <dbReference type="Proteomes" id="UP000278334"/>
    </source>
</evidence>
<name>A0A1J5TTE6_9GAMM</name>
<organism evidence="11 12">
    <name type="scientific">Bathymodiolus thermophilus thioautotrophic gill symbiont</name>
    <dbReference type="NCBI Taxonomy" id="2360"/>
    <lineage>
        <taxon>Bacteria</taxon>
        <taxon>Pseudomonadati</taxon>
        <taxon>Pseudomonadota</taxon>
        <taxon>Gammaproteobacteria</taxon>
        <taxon>sulfur-oxidizing symbionts</taxon>
    </lineage>
</organism>
<dbReference type="InterPro" id="IPR002716">
    <property type="entry name" value="PIN_dom"/>
</dbReference>
<evidence type="ECO:0000256" key="1">
    <source>
        <dbReference type="ARBA" id="ARBA00001946"/>
    </source>
</evidence>
<dbReference type="Proteomes" id="UP000643672">
    <property type="component" value="Unassembled WGS sequence"/>
</dbReference>
<sequence>MNKYLLDTNICIYVMKRKPIDLLEIFNENAGQMAISSITLSELIHGVEKSQQQKNNRLILEDFVSHLNVLDYTQKSAQQYGIIRADLEKKGVIIGVNDLHIAGHSISEGLILVTNNEKEFKRVHGLKVENWV</sequence>
<dbReference type="InterPro" id="IPR050556">
    <property type="entry name" value="Type_II_TA_system_RNase"/>
</dbReference>
<dbReference type="EMBL" id="CP024634">
    <property type="protein sequence ID" value="AYQ57168.1"/>
    <property type="molecule type" value="Genomic_DNA"/>
</dbReference>
<feature type="domain" description="PIN" evidence="8">
    <location>
        <begin position="4"/>
        <end position="124"/>
    </location>
</feature>
<evidence type="ECO:0000256" key="7">
    <source>
        <dbReference type="ARBA" id="ARBA00038093"/>
    </source>
</evidence>
<dbReference type="RefSeq" id="WP_071564942.1">
    <property type="nucleotide sequence ID" value="NZ_CAESAQ020000046.1"/>
</dbReference>
<dbReference type="GO" id="GO:0004519">
    <property type="term" value="F:endonuclease activity"/>
    <property type="evidence" value="ECO:0007669"/>
    <property type="project" value="UniProtKB-KW"/>
</dbReference>
<keyword evidence="9" id="KW-0255">Endonuclease</keyword>
<comment type="similarity">
    <text evidence="7">Belongs to the PINc/VapC protein family.</text>
</comment>
<gene>
    <name evidence="11" type="ORF">BGC33_14335</name>
    <name evidence="9" type="ORF">MS2017_1482</name>
    <name evidence="10" type="ORF">THERMOS_807</name>
</gene>
<evidence type="ECO:0000256" key="2">
    <source>
        <dbReference type="ARBA" id="ARBA00022649"/>
    </source>
</evidence>
<evidence type="ECO:0000313" key="12">
    <source>
        <dbReference type="Proteomes" id="UP000182798"/>
    </source>
</evidence>
<reference evidence="10 14" key="4">
    <citation type="submission" date="2020-05" db="EMBL/GenBank/DDBJ databases">
        <authorList>
            <person name="Petersen J."/>
            <person name="Sayavedra L."/>
        </authorList>
    </citation>
    <scope>NUCLEOTIDE SEQUENCE [LARGE SCALE GENOMIC DNA]</scope>
    <source>
        <strain evidence="10">B thermophilus SOXS</strain>
    </source>
</reference>
<keyword evidence="3" id="KW-0540">Nuclease</keyword>
<dbReference type="SUPFAM" id="SSF88723">
    <property type="entry name" value="PIN domain-like"/>
    <property type="match status" value="1"/>
</dbReference>
<evidence type="ECO:0000313" key="10">
    <source>
        <dbReference type="EMBL" id="CAB5498220.1"/>
    </source>
</evidence>
<dbReference type="InterPro" id="IPR029060">
    <property type="entry name" value="PIN-like_dom_sf"/>
</dbReference>
<dbReference type="Pfam" id="PF01850">
    <property type="entry name" value="PIN"/>
    <property type="match status" value="1"/>
</dbReference>
<dbReference type="OrthoDB" id="9796690at2"/>
<reference evidence="12" key="1">
    <citation type="submission" date="2016-09" db="EMBL/GenBank/DDBJ databases">
        <title>Genome Sequence of Bathymodiolus thermophilus sulfur-oxidizing gill endosymbiont.</title>
        <authorList>
            <person name="Ponnudurai R."/>
            <person name="Kleiner M."/>
            <person name="Sayavedra L."/>
            <person name="Thuermer A."/>
            <person name="Felbeck H."/>
            <person name="Schlueter R."/>
            <person name="Schweder T."/>
            <person name="Markert S."/>
        </authorList>
    </citation>
    <scope>NUCLEOTIDE SEQUENCE [LARGE SCALE GENOMIC DNA]</scope>
    <source>
        <strain evidence="12">BAT/CrabSpa'14</strain>
    </source>
</reference>
<dbReference type="GO" id="GO:0046872">
    <property type="term" value="F:metal ion binding"/>
    <property type="evidence" value="ECO:0007669"/>
    <property type="project" value="UniProtKB-KW"/>
</dbReference>
<dbReference type="KEGG" id="bthg:MS2017_1482"/>
<keyword evidence="2" id="KW-1277">Toxin-antitoxin system</keyword>
<evidence type="ECO:0000256" key="6">
    <source>
        <dbReference type="ARBA" id="ARBA00022842"/>
    </source>
</evidence>
<evidence type="ECO:0000313" key="11">
    <source>
        <dbReference type="EMBL" id="OIR24131.1"/>
    </source>
</evidence>
<reference evidence="9 13" key="3">
    <citation type="submission" date="2017-11" db="EMBL/GenBank/DDBJ databases">
        <title>Genome sequence of the bacterial symbiont EPR9N from a vent mussel Bathymodiolus thermophilus.</title>
        <authorList>
            <person name="Won Y.-J."/>
        </authorList>
    </citation>
    <scope>NUCLEOTIDE SEQUENCE [LARGE SCALE GENOMIC DNA]</scope>
    <source>
        <strain evidence="9 13">EPR9N</strain>
    </source>
</reference>